<comment type="caution">
    <text evidence="2">The sequence shown here is derived from an EMBL/GenBank/DDBJ whole genome shotgun (WGS) entry which is preliminary data.</text>
</comment>
<evidence type="ECO:0000259" key="1">
    <source>
        <dbReference type="Pfam" id="PF06114"/>
    </source>
</evidence>
<proteinExistence type="predicted"/>
<dbReference type="OrthoDB" id="9794834at2"/>
<dbReference type="Proteomes" id="UP000273405">
    <property type="component" value="Unassembled WGS sequence"/>
</dbReference>
<evidence type="ECO:0000313" key="3">
    <source>
        <dbReference type="Proteomes" id="UP000273405"/>
    </source>
</evidence>
<dbReference type="RefSeq" id="WP_120624981.1">
    <property type="nucleotide sequence ID" value="NZ_RAWG01000044.1"/>
</dbReference>
<evidence type="ECO:0000313" key="2">
    <source>
        <dbReference type="EMBL" id="RKH44825.1"/>
    </source>
</evidence>
<organism evidence="2 3">
    <name type="scientific">Corallococcus sicarius</name>
    <dbReference type="NCBI Taxonomy" id="2316726"/>
    <lineage>
        <taxon>Bacteria</taxon>
        <taxon>Pseudomonadati</taxon>
        <taxon>Myxococcota</taxon>
        <taxon>Myxococcia</taxon>
        <taxon>Myxococcales</taxon>
        <taxon>Cystobacterineae</taxon>
        <taxon>Myxococcaceae</taxon>
        <taxon>Corallococcus</taxon>
    </lineage>
</organism>
<dbReference type="PANTHER" id="PTHR43236">
    <property type="entry name" value="ANTITOXIN HIGA1"/>
    <property type="match status" value="1"/>
</dbReference>
<sequence>MKNLILTQKTAASIDRHVEKVLKGLGNPEPPLNLELVRELLRLDRAYYTSSDDSAVRETVSRIKVAGLQILKRPSLLFEAIKKFDLKALYLPDQRRILIDKSRPPKKQRWDEAHEIGHSLLPWHEEMTLGDNTQTLTPVCHDHLEAEANFAAGQLLFLKDRFALQANDYAPNLDSIRKLYPVFGNSITTTLWRYIELAHNQTPMIGVVSCHPHISRRPVDFDATQPCRYTIQSPEFAKRFSKTPELSIFNTIVSYCGSQSGGPLGKSQCLLYDDNGVSHIFLFETFFNRHDALSLGVYLKPNPSTFQSFGL</sequence>
<dbReference type="Pfam" id="PF06114">
    <property type="entry name" value="Peptidase_M78"/>
    <property type="match status" value="1"/>
</dbReference>
<dbReference type="Gene3D" id="1.10.10.2910">
    <property type="match status" value="1"/>
</dbReference>
<dbReference type="PANTHER" id="PTHR43236:SF1">
    <property type="entry name" value="BLL7220 PROTEIN"/>
    <property type="match status" value="1"/>
</dbReference>
<feature type="domain" description="IrrE N-terminal-like" evidence="1">
    <location>
        <begin position="77"/>
        <end position="184"/>
    </location>
</feature>
<dbReference type="InterPro" id="IPR052345">
    <property type="entry name" value="Rad_response_metalloprotease"/>
</dbReference>
<keyword evidence="3" id="KW-1185">Reference proteome</keyword>
<dbReference type="EMBL" id="RAWG01000044">
    <property type="protein sequence ID" value="RKH44825.1"/>
    <property type="molecule type" value="Genomic_DNA"/>
</dbReference>
<dbReference type="InterPro" id="IPR010359">
    <property type="entry name" value="IrrE_HExxH"/>
</dbReference>
<gene>
    <name evidence="2" type="ORF">D7X12_09605</name>
</gene>
<protein>
    <submittedName>
        <fullName evidence="2">ImmA/IrrE family metallo-endopeptidase</fullName>
    </submittedName>
</protein>
<reference evidence="3" key="1">
    <citation type="submission" date="2018-09" db="EMBL/GenBank/DDBJ databases">
        <authorList>
            <person name="Livingstone P.G."/>
            <person name="Whitworth D.E."/>
        </authorList>
    </citation>
    <scope>NUCLEOTIDE SEQUENCE [LARGE SCALE GENOMIC DNA]</scope>
    <source>
        <strain evidence="3">CA040B</strain>
    </source>
</reference>
<name>A0A3A8NUJ1_9BACT</name>
<dbReference type="AlphaFoldDB" id="A0A3A8NUJ1"/>
<accession>A0A3A8NUJ1</accession>